<evidence type="ECO:0000256" key="1">
    <source>
        <dbReference type="SAM" id="MobiDB-lite"/>
    </source>
</evidence>
<dbReference type="AlphaFoldDB" id="A0A9N7Z368"/>
<proteinExistence type="predicted"/>
<protein>
    <submittedName>
        <fullName evidence="2">Uncharacterized protein</fullName>
    </submittedName>
</protein>
<dbReference type="EMBL" id="CADEAL010004023">
    <property type="protein sequence ID" value="CAB1449625.1"/>
    <property type="molecule type" value="Genomic_DNA"/>
</dbReference>
<reference evidence="2" key="1">
    <citation type="submission" date="2020-03" db="EMBL/GenBank/DDBJ databases">
        <authorList>
            <person name="Weist P."/>
        </authorList>
    </citation>
    <scope>NUCLEOTIDE SEQUENCE</scope>
</reference>
<gene>
    <name evidence="2" type="ORF">PLEPLA_LOCUS37310</name>
</gene>
<evidence type="ECO:0000313" key="2">
    <source>
        <dbReference type="EMBL" id="CAB1449625.1"/>
    </source>
</evidence>
<feature type="region of interest" description="Disordered" evidence="1">
    <location>
        <begin position="1"/>
        <end position="90"/>
    </location>
</feature>
<dbReference type="Proteomes" id="UP001153269">
    <property type="component" value="Unassembled WGS sequence"/>
</dbReference>
<organism evidence="2 3">
    <name type="scientific">Pleuronectes platessa</name>
    <name type="common">European plaice</name>
    <dbReference type="NCBI Taxonomy" id="8262"/>
    <lineage>
        <taxon>Eukaryota</taxon>
        <taxon>Metazoa</taxon>
        <taxon>Chordata</taxon>
        <taxon>Craniata</taxon>
        <taxon>Vertebrata</taxon>
        <taxon>Euteleostomi</taxon>
        <taxon>Actinopterygii</taxon>
        <taxon>Neopterygii</taxon>
        <taxon>Teleostei</taxon>
        <taxon>Neoteleostei</taxon>
        <taxon>Acanthomorphata</taxon>
        <taxon>Carangaria</taxon>
        <taxon>Pleuronectiformes</taxon>
        <taxon>Pleuronectoidei</taxon>
        <taxon>Pleuronectidae</taxon>
        <taxon>Pleuronectes</taxon>
    </lineage>
</organism>
<keyword evidence="3" id="KW-1185">Reference proteome</keyword>
<sequence length="90" mass="9580">MFCWLDLTSQARSGSRPRHRSHGEPSEAPVKRATGRVTDWQTGSAQCRKSISGTSNSEAILRSLGPQNQGPCPGSGLPDETGEVGRSTGR</sequence>
<evidence type="ECO:0000313" key="3">
    <source>
        <dbReference type="Proteomes" id="UP001153269"/>
    </source>
</evidence>
<name>A0A9N7Z368_PLEPL</name>
<accession>A0A9N7Z368</accession>
<comment type="caution">
    <text evidence="2">The sequence shown here is derived from an EMBL/GenBank/DDBJ whole genome shotgun (WGS) entry which is preliminary data.</text>
</comment>
<feature type="compositionally biased region" description="Polar residues" evidence="1">
    <location>
        <begin position="39"/>
        <end position="58"/>
    </location>
</feature>